<protein>
    <submittedName>
        <fullName evidence="2">Uncharacterized protein</fullName>
    </submittedName>
</protein>
<evidence type="ECO:0000313" key="2">
    <source>
        <dbReference type="EMBL" id="SMC23842.1"/>
    </source>
</evidence>
<proteinExistence type="predicted"/>
<name>A0A1W1XJ40_9NEIS</name>
<organism evidence="2 3">
    <name type="scientific">Andreprevotia lacus DSM 23236</name>
    <dbReference type="NCBI Taxonomy" id="1121001"/>
    <lineage>
        <taxon>Bacteria</taxon>
        <taxon>Pseudomonadati</taxon>
        <taxon>Pseudomonadota</taxon>
        <taxon>Betaproteobacteria</taxon>
        <taxon>Neisseriales</taxon>
        <taxon>Chitinibacteraceae</taxon>
        <taxon>Andreprevotia</taxon>
    </lineage>
</organism>
<evidence type="ECO:0000256" key="1">
    <source>
        <dbReference type="SAM" id="SignalP"/>
    </source>
</evidence>
<feature type="chain" id="PRO_5012845518" evidence="1">
    <location>
        <begin position="23"/>
        <end position="96"/>
    </location>
</feature>
<evidence type="ECO:0000313" key="3">
    <source>
        <dbReference type="Proteomes" id="UP000192761"/>
    </source>
</evidence>
<keyword evidence="1" id="KW-0732">Signal</keyword>
<feature type="signal peptide" evidence="1">
    <location>
        <begin position="1"/>
        <end position="22"/>
    </location>
</feature>
<dbReference type="OrthoDB" id="8591436at2"/>
<dbReference type="EMBL" id="FWXD01000008">
    <property type="protein sequence ID" value="SMC23842.1"/>
    <property type="molecule type" value="Genomic_DNA"/>
</dbReference>
<reference evidence="2 3" key="1">
    <citation type="submission" date="2017-04" db="EMBL/GenBank/DDBJ databases">
        <authorList>
            <person name="Afonso C.L."/>
            <person name="Miller P.J."/>
            <person name="Scott M.A."/>
            <person name="Spackman E."/>
            <person name="Goraichik I."/>
            <person name="Dimitrov K.M."/>
            <person name="Suarez D.L."/>
            <person name="Swayne D.E."/>
        </authorList>
    </citation>
    <scope>NUCLEOTIDE SEQUENCE [LARGE SCALE GENOMIC DNA]</scope>
    <source>
        <strain evidence="2 3">DSM 23236</strain>
    </source>
</reference>
<dbReference type="RefSeq" id="WP_084090364.1">
    <property type="nucleotide sequence ID" value="NZ_FWXD01000008.1"/>
</dbReference>
<gene>
    <name evidence="2" type="ORF">SAMN02745857_01707</name>
</gene>
<accession>A0A1W1XJ40</accession>
<keyword evidence="3" id="KW-1185">Reference proteome</keyword>
<sequence>MFRPFCSALAIAACLITTPAHAELIDDLAALKGALDSLCGSRFDVIMLDESEQLPPCMMSYSQHCEEMQYQGPASCEVVMRLAPSDDDAMMSVSTY</sequence>
<dbReference type="AlphaFoldDB" id="A0A1W1XJ40"/>
<dbReference type="Proteomes" id="UP000192761">
    <property type="component" value="Unassembled WGS sequence"/>
</dbReference>